<proteinExistence type="predicted"/>
<feature type="transmembrane region" description="Helical" evidence="1">
    <location>
        <begin position="224"/>
        <end position="246"/>
    </location>
</feature>
<reference evidence="2 3" key="1">
    <citation type="submission" date="2022-10" db="EMBL/GenBank/DDBJ databases">
        <title>Comparative genomic analysis of Cohnella hashimotonis sp. nov., isolated from the International Space Station.</title>
        <authorList>
            <person name="Simpson A."/>
            <person name="Venkateswaran K."/>
        </authorList>
    </citation>
    <scope>NUCLEOTIDE SEQUENCE [LARGE SCALE GENOMIC DNA]</scope>
    <source>
        <strain evidence="2 3">DSM 18997</strain>
    </source>
</reference>
<feature type="transmembrane region" description="Helical" evidence="1">
    <location>
        <begin position="36"/>
        <end position="57"/>
    </location>
</feature>
<name>A0A9X4QM25_9BACL</name>
<protein>
    <recommendedName>
        <fullName evidence="4">ABC transporter permease</fullName>
    </recommendedName>
</protein>
<feature type="transmembrane region" description="Helical" evidence="1">
    <location>
        <begin position="454"/>
        <end position="475"/>
    </location>
</feature>
<sequence length="538" mass="58584">MRPSDRMCGLLRLEPAEEALLRLEWRAYRSMLPRDAALLAYWGLALATLLVASLILFGDGFSAQSIFALGAMLVFLIAAYTGGGMAMTVWENGFREWWLGLPVPRSSLVKAKLIAACGIQYVAAAGIWLVCIGHGAVLLAVQDETGTMLGGGELAAIALAHAPLYAALVPLGTFAGYSLLGMYYGWRRWLLVPWIVVTIMPFGLFGILSSLETDAMPYLGAGRIVQYAVVGFLLAALAYRACLWLAGRYGIPDLARHRPGSFGFMSGRSGRKTAAVGNERIGKGFAALYALEHSRYAYWSSIKPVRLVFAGLLLLAGIGGYFGARDPLGLLSALRAMLVIPCIAPMLAITIQISHEANKRRLEWWLGLPYPRHHLLLARFLAVWAFVLRASAGLLAVLAAGVALGGREGLDYFSHGDRIGSIFYILAAYLLCGLFVSALAFMQACTLRSSLLGWLYFPVGFAAYFLPGTVMRWAVPETLLGGRIGTAYWIALTAGAALVLAVVPLSIRMSAKWIHLYVFNTTEDRLRRRGEQAFKFRS</sequence>
<feature type="transmembrane region" description="Helical" evidence="1">
    <location>
        <begin position="336"/>
        <end position="355"/>
    </location>
</feature>
<dbReference type="AlphaFoldDB" id="A0A9X4QM25"/>
<dbReference type="Proteomes" id="UP001153387">
    <property type="component" value="Unassembled WGS sequence"/>
</dbReference>
<feature type="transmembrane region" description="Helical" evidence="1">
    <location>
        <begin position="376"/>
        <end position="402"/>
    </location>
</feature>
<feature type="transmembrane region" description="Helical" evidence="1">
    <location>
        <begin position="63"/>
        <end position="90"/>
    </location>
</feature>
<feature type="transmembrane region" description="Helical" evidence="1">
    <location>
        <begin position="305"/>
        <end position="324"/>
    </location>
</feature>
<dbReference type="RefSeq" id="WP_277564504.1">
    <property type="nucleotide sequence ID" value="NZ_JAPDHZ010000002.1"/>
</dbReference>
<feature type="transmembrane region" description="Helical" evidence="1">
    <location>
        <begin position="422"/>
        <end position="442"/>
    </location>
</feature>
<keyword evidence="3" id="KW-1185">Reference proteome</keyword>
<keyword evidence="1" id="KW-0812">Transmembrane</keyword>
<keyword evidence="1" id="KW-1133">Transmembrane helix</keyword>
<evidence type="ECO:0000256" key="1">
    <source>
        <dbReference type="SAM" id="Phobius"/>
    </source>
</evidence>
<evidence type="ECO:0000313" key="2">
    <source>
        <dbReference type="EMBL" id="MDG0790702.1"/>
    </source>
</evidence>
<evidence type="ECO:0000313" key="3">
    <source>
        <dbReference type="Proteomes" id="UP001153387"/>
    </source>
</evidence>
<feature type="transmembrane region" description="Helical" evidence="1">
    <location>
        <begin position="487"/>
        <end position="507"/>
    </location>
</feature>
<feature type="transmembrane region" description="Helical" evidence="1">
    <location>
        <begin position="189"/>
        <end position="209"/>
    </location>
</feature>
<organism evidence="2 3">
    <name type="scientific">Cohnella ginsengisoli</name>
    <dbReference type="NCBI Taxonomy" id="425004"/>
    <lineage>
        <taxon>Bacteria</taxon>
        <taxon>Bacillati</taxon>
        <taxon>Bacillota</taxon>
        <taxon>Bacilli</taxon>
        <taxon>Bacillales</taxon>
        <taxon>Paenibacillaceae</taxon>
        <taxon>Cohnella</taxon>
    </lineage>
</organism>
<gene>
    <name evidence="2" type="ORF">OMP38_07410</name>
</gene>
<feature type="transmembrane region" description="Helical" evidence="1">
    <location>
        <begin position="111"/>
        <end position="142"/>
    </location>
</feature>
<feature type="transmembrane region" description="Helical" evidence="1">
    <location>
        <begin position="154"/>
        <end position="177"/>
    </location>
</feature>
<comment type="caution">
    <text evidence="2">The sequence shown here is derived from an EMBL/GenBank/DDBJ whole genome shotgun (WGS) entry which is preliminary data.</text>
</comment>
<dbReference type="EMBL" id="JAPDHZ010000002">
    <property type="protein sequence ID" value="MDG0790702.1"/>
    <property type="molecule type" value="Genomic_DNA"/>
</dbReference>
<evidence type="ECO:0008006" key="4">
    <source>
        <dbReference type="Google" id="ProtNLM"/>
    </source>
</evidence>
<accession>A0A9X4QM25</accession>
<keyword evidence="1" id="KW-0472">Membrane</keyword>